<gene>
    <name evidence="1" type="ORF">SAMN05216226_10665</name>
</gene>
<keyword evidence="2" id="KW-1185">Reference proteome</keyword>
<dbReference type="Gene3D" id="3.40.50.150">
    <property type="entry name" value="Vaccinia Virus protein VP39"/>
    <property type="match status" value="1"/>
</dbReference>
<dbReference type="InterPro" id="IPR029063">
    <property type="entry name" value="SAM-dependent_MTases_sf"/>
</dbReference>
<dbReference type="SUPFAM" id="SSF53335">
    <property type="entry name" value="S-adenosyl-L-methionine-dependent methyltransferases"/>
    <property type="match status" value="1"/>
</dbReference>
<sequence length="239" mass="26562">MTADPFGRALADHYHGRRGEPLVQRDGEQRLAHPIEKFYFEEYTSEAAWADWFDSLLDGPLLDMGAGAGKHALYFQEQFETVAIEESDHLVSLMDDRGVTDPRNVDMFDLTAAFGRDRFQSALAFGTQAGLTGSIDGLRAFLHDLAVVTEPDGTAVIDSYDPERDEASELLGYRPDPTPGLASRVMSFEYEGAVSDILLFRLFSPERFREATVGTAWEVTAVRYGEGDSAYHYCVALSK</sequence>
<proteinExistence type="predicted"/>
<reference evidence="1 2" key="1">
    <citation type="submission" date="2016-10" db="EMBL/GenBank/DDBJ databases">
        <authorList>
            <person name="de Groot N.N."/>
        </authorList>
    </citation>
    <scope>NUCLEOTIDE SEQUENCE [LARGE SCALE GENOMIC DNA]</scope>
    <source>
        <strain evidence="1 2">IBRC-M10015</strain>
    </source>
</reference>
<accession>A0A1G8V8W3</accession>
<dbReference type="RefSeq" id="WP_092701447.1">
    <property type="nucleotide sequence ID" value="NZ_FNFC01000006.1"/>
</dbReference>
<dbReference type="STRING" id="890420.SAMN05216226_10665"/>
<dbReference type="EMBL" id="FNFC01000006">
    <property type="protein sequence ID" value="SDJ62409.1"/>
    <property type="molecule type" value="Genomic_DNA"/>
</dbReference>
<evidence type="ECO:0008006" key="3">
    <source>
        <dbReference type="Google" id="ProtNLM"/>
    </source>
</evidence>
<organism evidence="1 2">
    <name type="scientific">Halovenus aranensis</name>
    <dbReference type="NCBI Taxonomy" id="890420"/>
    <lineage>
        <taxon>Archaea</taxon>
        <taxon>Methanobacteriati</taxon>
        <taxon>Methanobacteriota</taxon>
        <taxon>Stenosarchaea group</taxon>
        <taxon>Halobacteria</taxon>
        <taxon>Halobacteriales</taxon>
        <taxon>Haloarculaceae</taxon>
        <taxon>Halovenus</taxon>
    </lineage>
</organism>
<protein>
    <recommendedName>
        <fullName evidence="3">Methyltransferase domain-containing protein</fullName>
    </recommendedName>
</protein>
<dbReference type="OrthoDB" id="56895at2157"/>
<name>A0A1G8V8W3_9EURY</name>
<dbReference type="AlphaFoldDB" id="A0A1G8V8W3"/>
<evidence type="ECO:0000313" key="1">
    <source>
        <dbReference type="EMBL" id="SDJ62409.1"/>
    </source>
</evidence>
<evidence type="ECO:0000313" key="2">
    <source>
        <dbReference type="Proteomes" id="UP000198856"/>
    </source>
</evidence>
<dbReference type="Proteomes" id="UP000198856">
    <property type="component" value="Unassembled WGS sequence"/>
</dbReference>